<keyword evidence="4" id="KW-1185">Reference proteome</keyword>
<gene>
    <name evidence="3" type="ORF">H2201_005482</name>
</gene>
<keyword evidence="2" id="KW-0472">Membrane</keyword>
<evidence type="ECO:0000313" key="3">
    <source>
        <dbReference type="EMBL" id="KAJ9663761.1"/>
    </source>
</evidence>
<accession>A0ABQ9NPS7</accession>
<feature type="transmembrane region" description="Helical" evidence="2">
    <location>
        <begin position="378"/>
        <end position="403"/>
    </location>
</feature>
<feature type="compositionally biased region" description="Polar residues" evidence="1">
    <location>
        <begin position="544"/>
        <end position="558"/>
    </location>
</feature>
<feature type="compositionally biased region" description="Low complexity" evidence="1">
    <location>
        <begin position="664"/>
        <end position="678"/>
    </location>
</feature>
<evidence type="ECO:0008006" key="5">
    <source>
        <dbReference type="Google" id="ProtNLM"/>
    </source>
</evidence>
<proteinExistence type="predicted"/>
<organism evidence="3 4">
    <name type="scientific">Coniosporium apollinis</name>
    <dbReference type="NCBI Taxonomy" id="61459"/>
    <lineage>
        <taxon>Eukaryota</taxon>
        <taxon>Fungi</taxon>
        <taxon>Dikarya</taxon>
        <taxon>Ascomycota</taxon>
        <taxon>Pezizomycotina</taxon>
        <taxon>Dothideomycetes</taxon>
        <taxon>Dothideomycetes incertae sedis</taxon>
        <taxon>Coniosporium</taxon>
    </lineage>
</organism>
<feature type="region of interest" description="Disordered" evidence="1">
    <location>
        <begin position="250"/>
        <end position="278"/>
    </location>
</feature>
<keyword evidence="2" id="KW-1133">Transmembrane helix</keyword>
<feature type="compositionally biased region" description="Polar residues" evidence="1">
    <location>
        <begin position="565"/>
        <end position="586"/>
    </location>
</feature>
<name>A0ABQ9NPS7_9PEZI</name>
<evidence type="ECO:0000256" key="2">
    <source>
        <dbReference type="SAM" id="Phobius"/>
    </source>
</evidence>
<evidence type="ECO:0000313" key="4">
    <source>
        <dbReference type="Proteomes" id="UP001172684"/>
    </source>
</evidence>
<dbReference type="EMBL" id="JAPDRL010000041">
    <property type="protein sequence ID" value="KAJ9663761.1"/>
    <property type="molecule type" value="Genomic_DNA"/>
</dbReference>
<feature type="region of interest" description="Disordered" evidence="1">
    <location>
        <begin position="517"/>
        <end position="586"/>
    </location>
</feature>
<dbReference type="SUPFAM" id="SSF50965">
    <property type="entry name" value="Galactose oxidase, central domain"/>
    <property type="match status" value="1"/>
</dbReference>
<feature type="region of interest" description="Disordered" evidence="1">
    <location>
        <begin position="344"/>
        <end position="374"/>
    </location>
</feature>
<dbReference type="Proteomes" id="UP001172684">
    <property type="component" value="Unassembled WGS sequence"/>
</dbReference>
<sequence length="785" mass="83510">MPAPRPDTELKGHCSVVHDGTLYTYSPDAFQALELRPGGEWSQLDRGVQVTGATCVKAVPNGDPSKAALYLVGGSVDLSTINYPGLERWSFTEKRWEWIWPVTSVTTNRRNHGATYLPASQEILVYSGSQETGSSFAPSSETFVISIHPPHAVRALSATAPPVVAPMLMPWNESHAVMLGGGAQNKQVFLFGPERGWSDLGPQLAEGFQNQASTQASVITGDDGSKILEIFNMGVSPNQVTGVVLANGDGSAASSSQTVGERPAKRRRRDVNISDWPAYNSTSAPTTVRSGFSIAQDEEGMAFITGGNAQDPLSIFDQRENTWLDATSFFENDQVVVVSSFTSVPASRPIPSSTSIPTSPSTTAAAAPTAPGPNRSRMLTVLGATLGAIFGIAAISIILLLLLRWKRQRRKRAGGGSYVEKEHNRLSFQDQGAEFMSEAGGSIGHSYSTSKNISQSSIAIMSGKLPSGHKRGLGHRGSDASTAGLMHKKSPLAYNDPVELTRIGEEKEIQITEKPAARIEPRPPAAVHDPTPLTAESPPRRTRSSGWSRYFTNNQATNLARMPSGRSTYASDLSRSSAGSHSEYTTNSAYLSQPSQIVAPLDLHPAKYDGQRLGQVSTGSLTPAHSQEHVPGSVAAFGTSLSAHPARPHSDVSSVSSFGDHNHSSASGATGSHTGATTWDPVSDPAWNVRPVSSVYTESLHGSPHLGKDTASSFYSAQFGPKSATASRLIAGGVQQPDRGSTMTVFPGGMPEPGMPARQEGKGNVPPPRPERTDLGHQDMSWLKF</sequence>
<protein>
    <recommendedName>
        <fullName evidence="5">Pre-mRNA splicing factor CLF1</fullName>
    </recommendedName>
</protein>
<feature type="region of interest" description="Disordered" evidence="1">
    <location>
        <begin position="745"/>
        <end position="785"/>
    </location>
</feature>
<comment type="caution">
    <text evidence="3">The sequence shown here is derived from an EMBL/GenBank/DDBJ whole genome shotgun (WGS) entry which is preliminary data.</text>
</comment>
<dbReference type="InterPro" id="IPR011043">
    <property type="entry name" value="Gal_Oxase/kelch_b-propeller"/>
</dbReference>
<dbReference type="InterPro" id="IPR015915">
    <property type="entry name" value="Kelch-typ_b-propeller"/>
</dbReference>
<keyword evidence="2" id="KW-0812">Transmembrane</keyword>
<reference evidence="3" key="1">
    <citation type="submission" date="2022-10" db="EMBL/GenBank/DDBJ databases">
        <title>Culturing micro-colonial fungi from biological soil crusts in the Mojave desert and describing Neophaeococcomyces mojavensis, and introducing the new genera and species Taxawa tesnikishii.</title>
        <authorList>
            <person name="Kurbessoian T."/>
            <person name="Stajich J.E."/>
        </authorList>
    </citation>
    <scope>NUCLEOTIDE SEQUENCE</scope>
    <source>
        <strain evidence="3">TK_1</strain>
    </source>
</reference>
<dbReference type="Gene3D" id="2.120.10.80">
    <property type="entry name" value="Kelch-type beta propeller"/>
    <property type="match status" value="1"/>
</dbReference>
<feature type="compositionally biased region" description="Low complexity" evidence="1">
    <location>
        <begin position="345"/>
        <end position="369"/>
    </location>
</feature>
<evidence type="ECO:0000256" key="1">
    <source>
        <dbReference type="SAM" id="MobiDB-lite"/>
    </source>
</evidence>
<feature type="region of interest" description="Disordered" evidence="1">
    <location>
        <begin position="640"/>
        <end position="684"/>
    </location>
</feature>